<protein>
    <submittedName>
        <fullName evidence="1">DUF2442 domain-containing protein</fullName>
    </submittedName>
</protein>
<evidence type="ECO:0000313" key="2">
    <source>
        <dbReference type="Proteomes" id="UP000320551"/>
    </source>
</evidence>
<dbReference type="EMBL" id="SFBK01000073">
    <property type="protein sequence ID" value="TRU27945.1"/>
    <property type="molecule type" value="Genomic_DNA"/>
</dbReference>
<dbReference type="Pfam" id="PF10387">
    <property type="entry name" value="DUF2442"/>
    <property type="match status" value="1"/>
</dbReference>
<dbReference type="InterPro" id="IPR018841">
    <property type="entry name" value="DUF2442"/>
</dbReference>
<sequence length="81" mass="9205">MTVEPAAIRAWAEERMIYVELSDGRIIGFPCDRFRTLKQATNEQLAAVKVEVNGYALRWEELDEDITVPGIIAGHFQLPPF</sequence>
<organism evidence="1 2">
    <name type="scientific">Microcystis aeruginosa Ma_QC_B_20070730_S2</name>
    <dbReference type="NCBI Taxonomy" id="2486256"/>
    <lineage>
        <taxon>Bacteria</taxon>
        <taxon>Bacillati</taxon>
        <taxon>Cyanobacteriota</taxon>
        <taxon>Cyanophyceae</taxon>
        <taxon>Oscillatoriophycideae</taxon>
        <taxon>Chroococcales</taxon>
        <taxon>Microcystaceae</taxon>
        <taxon>Microcystis</taxon>
    </lineage>
</organism>
<dbReference type="AlphaFoldDB" id="A0A552E0D5"/>
<gene>
    <name evidence="1" type="ORF">EWV80_06085</name>
</gene>
<proteinExistence type="predicted"/>
<dbReference type="Proteomes" id="UP000320551">
    <property type="component" value="Unassembled WGS sequence"/>
</dbReference>
<comment type="caution">
    <text evidence="1">The sequence shown here is derived from an EMBL/GenBank/DDBJ whole genome shotgun (WGS) entry which is preliminary data.</text>
</comment>
<reference evidence="1 2" key="1">
    <citation type="submission" date="2019-01" db="EMBL/GenBank/DDBJ databases">
        <title>Coherence of Microcystis species and biogeography revealed through population genomics.</title>
        <authorList>
            <person name="Perez-Carrascal O.M."/>
            <person name="Terrat Y."/>
            <person name="Giani A."/>
            <person name="Fortin N."/>
            <person name="Tromas N."/>
            <person name="Shapiro B.J."/>
        </authorList>
    </citation>
    <scope>NUCLEOTIDE SEQUENCE [LARGE SCALE GENOMIC DNA]</scope>
    <source>
        <strain evidence="1">Ma_QC_B_20070730_S2</strain>
    </source>
</reference>
<accession>A0A552E0D5</accession>
<evidence type="ECO:0000313" key="1">
    <source>
        <dbReference type="EMBL" id="TRU27945.1"/>
    </source>
</evidence>
<dbReference type="Gene3D" id="3.30.2020.40">
    <property type="entry name" value="Uncharacterised protein PF10387, DUF2442"/>
    <property type="match status" value="1"/>
</dbReference>
<name>A0A552E0D5_MICAE</name>